<evidence type="ECO:0000256" key="1">
    <source>
        <dbReference type="ARBA" id="ARBA00010873"/>
    </source>
</evidence>
<evidence type="ECO:0000256" key="3">
    <source>
        <dbReference type="SAM" id="MobiDB-lite"/>
    </source>
</evidence>
<feature type="region of interest" description="Disordered" evidence="3">
    <location>
        <begin position="338"/>
        <end position="370"/>
    </location>
</feature>
<evidence type="ECO:0000313" key="5">
    <source>
        <dbReference type="EMBL" id="MFC7408839.1"/>
    </source>
</evidence>
<dbReference type="Pfam" id="PF03389">
    <property type="entry name" value="MobA_MobL"/>
    <property type="match status" value="1"/>
</dbReference>
<dbReference type="Gene3D" id="3.30.930.30">
    <property type="match status" value="1"/>
</dbReference>
<dbReference type="RefSeq" id="WP_382221707.1">
    <property type="nucleotide sequence ID" value="NZ_JBHTCA010000004.1"/>
</dbReference>
<sequence>MKTAAARACAANRGHTQRHRHHLCLIVGKGGAMAIFHFAAQVISRSDGGNAVAAAAYRAGMRFSCARTGLVFNSTRKREVAYRAILAPQGAAAWVFDRPQLWNQVEATETRANSQLAREVEVALPIELTHAQHIALLHGYVNEHFVSMGMVADIALHAKTGNPHAHIMLTLRDVEAEGFGGKRRDWNSPALVTRWREAWANACNAALESAGRVERIDHRSNLGRGIDLPATVHQGRRTHANAEAWNARAEYNAWVQTQVELTKVRADVARVQSQIVDLTSTITEALAERDAKRAGSASSATIVPTAPATPITPRIWTPASDVLTRDFSVAGVIARRSSGACGPTSPIHRSTPQPEVSHVSDGFIQGDKPC</sequence>
<evidence type="ECO:0000259" key="4">
    <source>
        <dbReference type="Pfam" id="PF03389"/>
    </source>
</evidence>
<comment type="similarity">
    <text evidence="1">Belongs to the MobA/MobL family.</text>
</comment>
<keyword evidence="6" id="KW-1185">Reference proteome</keyword>
<evidence type="ECO:0000313" key="6">
    <source>
        <dbReference type="Proteomes" id="UP001596501"/>
    </source>
</evidence>
<keyword evidence="2" id="KW-0184">Conjugation</keyword>
<accession>A0ABW2QI77</accession>
<proteinExistence type="inferred from homology"/>
<feature type="domain" description="MobA/MobL protein" evidence="4">
    <location>
        <begin position="51"/>
        <end position="240"/>
    </location>
</feature>
<dbReference type="InterPro" id="IPR005053">
    <property type="entry name" value="MobA_MobL"/>
</dbReference>
<name>A0ABW2QI77_9BURK</name>
<organism evidence="5 6">
    <name type="scientific">Hydrogenophaga atypica</name>
    <dbReference type="NCBI Taxonomy" id="249409"/>
    <lineage>
        <taxon>Bacteria</taxon>
        <taxon>Pseudomonadati</taxon>
        <taxon>Pseudomonadota</taxon>
        <taxon>Betaproteobacteria</taxon>
        <taxon>Burkholderiales</taxon>
        <taxon>Comamonadaceae</taxon>
        <taxon>Hydrogenophaga</taxon>
    </lineage>
</organism>
<dbReference type="EMBL" id="JBHTCA010000004">
    <property type="protein sequence ID" value="MFC7408839.1"/>
    <property type="molecule type" value="Genomic_DNA"/>
</dbReference>
<comment type="caution">
    <text evidence="5">The sequence shown here is derived from an EMBL/GenBank/DDBJ whole genome shotgun (WGS) entry which is preliminary data.</text>
</comment>
<dbReference type="NCBIfam" id="NF041496">
    <property type="entry name" value="MobQ"/>
    <property type="match status" value="1"/>
</dbReference>
<gene>
    <name evidence="5" type="primary">mobQ</name>
    <name evidence="5" type="ORF">ACFQPB_08205</name>
</gene>
<evidence type="ECO:0000256" key="2">
    <source>
        <dbReference type="ARBA" id="ARBA00022971"/>
    </source>
</evidence>
<dbReference type="Proteomes" id="UP001596501">
    <property type="component" value="Unassembled WGS sequence"/>
</dbReference>
<reference evidence="6" key="1">
    <citation type="journal article" date="2019" name="Int. J. Syst. Evol. Microbiol.">
        <title>The Global Catalogue of Microorganisms (GCM) 10K type strain sequencing project: providing services to taxonomists for standard genome sequencing and annotation.</title>
        <authorList>
            <consortium name="The Broad Institute Genomics Platform"/>
            <consortium name="The Broad Institute Genome Sequencing Center for Infectious Disease"/>
            <person name="Wu L."/>
            <person name="Ma J."/>
        </authorList>
    </citation>
    <scope>NUCLEOTIDE SEQUENCE [LARGE SCALE GENOMIC DNA]</scope>
    <source>
        <strain evidence="6">CGMCC 1.12371</strain>
    </source>
</reference>
<protein>
    <submittedName>
        <fullName evidence="5">MobQ family relaxase</fullName>
    </submittedName>
</protein>